<dbReference type="Proteomes" id="UP000481858">
    <property type="component" value="Unassembled WGS sequence"/>
</dbReference>
<dbReference type="OrthoDB" id="4741157at2759"/>
<sequence>MKLILELRLTSERVGGVGLVSACANGRIETVRFLLENMLSSSSFVKAAPASLASVIINGHVEIVKLLQEEIITSGGGGFSTYRAVLGKHAETVRLLLENNIGVGDISAALIIAVSNEDGETAELLIQHGEKKNGTALLIAVKDNT</sequence>
<dbReference type="EMBL" id="WUBL01000040">
    <property type="protein sequence ID" value="KAF2969177.1"/>
    <property type="molecule type" value="Genomic_DNA"/>
</dbReference>
<dbReference type="AlphaFoldDB" id="A0A7C8N8G2"/>
<reference evidence="1 2" key="1">
    <citation type="submission" date="2019-12" db="EMBL/GenBank/DDBJ databases">
        <title>Draft genome sequence of the ascomycete Xylaria multiplex DSM 110363.</title>
        <authorList>
            <person name="Buettner E."/>
            <person name="Kellner H."/>
        </authorList>
    </citation>
    <scope>NUCLEOTIDE SEQUENCE [LARGE SCALE GENOMIC DNA]</scope>
    <source>
        <strain evidence="1 2">DSM 110363</strain>
    </source>
</reference>
<comment type="caution">
    <text evidence="1">The sequence shown here is derived from an EMBL/GenBank/DDBJ whole genome shotgun (WGS) entry which is preliminary data.</text>
</comment>
<evidence type="ECO:0000313" key="2">
    <source>
        <dbReference type="Proteomes" id="UP000481858"/>
    </source>
</evidence>
<organism evidence="1 2">
    <name type="scientific">Xylaria multiplex</name>
    <dbReference type="NCBI Taxonomy" id="323545"/>
    <lineage>
        <taxon>Eukaryota</taxon>
        <taxon>Fungi</taxon>
        <taxon>Dikarya</taxon>
        <taxon>Ascomycota</taxon>
        <taxon>Pezizomycotina</taxon>
        <taxon>Sordariomycetes</taxon>
        <taxon>Xylariomycetidae</taxon>
        <taxon>Xylariales</taxon>
        <taxon>Xylariaceae</taxon>
        <taxon>Xylaria</taxon>
    </lineage>
</organism>
<dbReference type="SUPFAM" id="SSF48403">
    <property type="entry name" value="Ankyrin repeat"/>
    <property type="match status" value="1"/>
</dbReference>
<dbReference type="InterPro" id="IPR036770">
    <property type="entry name" value="Ankyrin_rpt-contain_sf"/>
</dbReference>
<gene>
    <name evidence="1" type="ORF">GQX73_g4433</name>
</gene>
<keyword evidence="2" id="KW-1185">Reference proteome</keyword>
<protein>
    <recommendedName>
        <fullName evidence="3">Ankyrin repeat protein</fullName>
    </recommendedName>
</protein>
<dbReference type="Gene3D" id="1.25.40.20">
    <property type="entry name" value="Ankyrin repeat-containing domain"/>
    <property type="match status" value="1"/>
</dbReference>
<accession>A0A7C8N8G2</accession>
<name>A0A7C8N8G2_9PEZI</name>
<dbReference type="InParanoid" id="A0A7C8N8G2"/>
<evidence type="ECO:0000313" key="1">
    <source>
        <dbReference type="EMBL" id="KAF2969177.1"/>
    </source>
</evidence>
<evidence type="ECO:0008006" key="3">
    <source>
        <dbReference type="Google" id="ProtNLM"/>
    </source>
</evidence>
<proteinExistence type="predicted"/>